<dbReference type="STRING" id="1314751.GCA_001591425_01850"/>
<dbReference type="AlphaFoldDB" id="A0A223KKZ6"/>
<comment type="subcellular location">
    <subcellularLocation>
        <location evidence="1">Membrane</location>
        <topology evidence="1">Multi-pass membrane protein</topology>
    </subcellularLocation>
</comment>
<evidence type="ECO:0000256" key="5">
    <source>
        <dbReference type="SAM" id="Phobius"/>
    </source>
</evidence>
<dbReference type="InterPro" id="IPR013525">
    <property type="entry name" value="ABC2_TM"/>
</dbReference>
<keyword evidence="4 5" id="KW-0472">Membrane</keyword>
<feature type="transmembrane region" description="Helical" evidence="5">
    <location>
        <begin position="218"/>
        <end position="241"/>
    </location>
</feature>
<dbReference type="Pfam" id="PF01061">
    <property type="entry name" value="ABC2_membrane"/>
    <property type="match status" value="1"/>
</dbReference>
<dbReference type="Proteomes" id="UP000215224">
    <property type="component" value="Chromosome"/>
</dbReference>
<protein>
    <submittedName>
        <fullName evidence="7">ABC transporter</fullName>
    </submittedName>
</protein>
<feature type="domain" description="ABC-2 type transporter transmembrane" evidence="6">
    <location>
        <begin position="11"/>
        <end position="208"/>
    </location>
</feature>
<evidence type="ECO:0000313" key="7">
    <source>
        <dbReference type="EMBL" id="AST90160.1"/>
    </source>
</evidence>
<evidence type="ECO:0000256" key="3">
    <source>
        <dbReference type="ARBA" id="ARBA00022989"/>
    </source>
</evidence>
<sequence length="257" mass="29249">MQLYNVLTSNVKKEYIELKRYLPNTIALLLTFYIIFLGAFFGVMFVGDPASFESNVQYSIVSIVFWGLTMTTMNFIGYAIITEAMRGTLEQLYMSPMGVWRIMLTRMIGQFVLQSFIMIILLFAAMLTSGQWLNLNPLTTIPIIFITMISMFGVSFMIAGLAIIVKQIQAFLQIFQFVLMALVFVPLSVAPYLAFAPFVKGVDMVRTVMLENRGLTEFLWTDYAVLIANSLVYFIVGLIVFHRCERIAMKKGLLGQY</sequence>
<dbReference type="RefSeq" id="WP_066415042.1">
    <property type="nucleotide sequence ID" value="NZ_CP018866.1"/>
</dbReference>
<feature type="transmembrane region" description="Helical" evidence="5">
    <location>
        <begin position="177"/>
        <end position="198"/>
    </location>
</feature>
<dbReference type="PANTHER" id="PTHR43229:SF6">
    <property type="entry name" value="ABC-TYPE MULTIDRUG TRANSPORT SYSTEM, PERMEASE COMPONENT"/>
    <property type="match status" value="1"/>
</dbReference>
<feature type="transmembrane region" description="Helical" evidence="5">
    <location>
        <begin position="21"/>
        <end position="46"/>
    </location>
</feature>
<name>A0A223KKZ6_9BACI</name>
<dbReference type="EMBL" id="CP018866">
    <property type="protein sequence ID" value="AST90160.1"/>
    <property type="molecule type" value="Genomic_DNA"/>
</dbReference>
<dbReference type="InterPro" id="IPR051784">
    <property type="entry name" value="Nod_factor_ABC_transporter"/>
</dbReference>
<proteinExistence type="predicted"/>
<feature type="transmembrane region" description="Helical" evidence="5">
    <location>
        <begin position="102"/>
        <end position="127"/>
    </location>
</feature>
<evidence type="ECO:0000313" key="8">
    <source>
        <dbReference type="Proteomes" id="UP000215224"/>
    </source>
</evidence>
<evidence type="ECO:0000256" key="2">
    <source>
        <dbReference type="ARBA" id="ARBA00022692"/>
    </source>
</evidence>
<keyword evidence="3 5" id="KW-1133">Transmembrane helix</keyword>
<dbReference type="KEGG" id="bcoh:BC6307_02125"/>
<dbReference type="GO" id="GO:0140359">
    <property type="term" value="F:ABC-type transporter activity"/>
    <property type="evidence" value="ECO:0007669"/>
    <property type="project" value="InterPro"/>
</dbReference>
<feature type="transmembrane region" description="Helical" evidence="5">
    <location>
        <begin position="58"/>
        <end position="81"/>
    </location>
</feature>
<evidence type="ECO:0000256" key="4">
    <source>
        <dbReference type="ARBA" id="ARBA00023136"/>
    </source>
</evidence>
<organism evidence="7 8">
    <name type="scientific">Sutcliffiella cohnii</name>
    <dbReference type="NCBI Taxonomy" id="33932"/>
    <lineage>
        <taxon>Bacteria</taxon>
        <taxon>Bacillati</taxon>
        <taxon>Bacillota</taxon>
        <taxon>Bacilli</taxon>
        <taxon>Bacillales</taxon>
        <taxon>Bacillaceae</taxon>
        <taxon>Sutcliffiella</taxon>
    </lineage>
</organism>
<gene>
    <name evidence="7" type="ORF">BC6307_02125</name>
</gene>
<evidence type="ECO:0000256" key="1">
    <source>
        <dbReference type="ARBA" id="ARBA00004141"/>
    </source>
</evidence>
<keyword evidence="8" id="KW-1185">Reference proteome</keyword>
<reference evidence="7 8" key="1">
    <citation type="submission" date="2016-12" db="EMBL/GenBank/DDBJ databases">
        <title>The whole genome sequencing and assembly of Bacillus cohnii DSM 6307T strain.</title>
        <authorList>
            <person name="Lee Y.-J."/>
            <person name="Yi H."/>
            <person name="Bahn Y.-S."/>
            <person name="Kim J.F."/>
            <person name="Lee D.-W."/>
        </authorList>
    </citation>
    <scope>NUCLEOTIDE SEQUENCE [LARGE SCALE GENOMIC DNA]</scope>
    <source>
        <strain evidence="7 8">DSM 6307</strain>
    </source>
</reference>
<keyword evidence="2 5" id="KW-0812">Transmembrane</keyword>
<accession>A0A223KKZ6</accession>
<dbReference type="GO" id="GO:0016020">
    <property type="term" value="C:membrane"/>
    <property type="evidence" value="ECO:0007669"/>
    <property type="project" value="UniProtKB-SubCell"/>
</dbReference>
<feature type="transmembrane region" description="Helical" evidence="5">
    <location>
        <begin position="139"/>
        <end position="165"/>
    </location>
</feature>
<dbReference type="PANTHER" id="PTHR43229">
    <property type="entry name" value="NODULATION PROTEIN J"/>
    <property type="match status" value="1"/>
</dbReference>
<evidence type="ECO:0000259" key="6">
    <source>
        <dbReference type="Pfam" id="PF01061"/>
    </source>
</evidence>